<evidence type="ECO:0000313" key="8">
    <source>
        <dbReference type="Proteomes" id="UP000241284"/>
    </source>
</evidence>
<dbReference type="Pfam" id="PF19026">
    <property type="entry name" value="UBA_HYPK"/>
    <property type="match status" value="1"/>
</dbReference>
<evidence type="ECO:0000256" key="2">
    <source>
        <dbReference type="ARBA" id="ARBA00022884"/>
    </source>
</evidence>
<evidence type="ECO:0000256" key="4">
    <source>
        <dbReference type="HAMAP-Rule" id="MF_00814"/>
    </source>
</evidence>
<dbReference type="InterPro" id="IPR038187">
    <property type="entry name" value="NAC_A/B_dom_sf"/>
</dbReference>
<dbReference type="GO" id="GO:0003723">
    <property type="term" value="F:RNA binding"/>
    <property type="evidence" value="ECO:0007669"/>
    <property type="project" value="UniProtKB-UniRule"/>
</dbReference>
<dbReference type="NCBIfam" id="TIGR00264">
    <property type="entry name" value="archaeal-type nascent polypeptide-associated complex protein"/>
    <property type="match status" value="1"/>
</dbReference>
<dbReference type="SMART" id="SM01407">
    <property type="entry name" value="NAC"/>
    <property type="match status" value="1"/>
</dbReference>
<dbReference type="GO" id="GO:0015031">
    <property type="term" value="P:protein transport"/>
    <property type="evidence" value="ECO:0007669"/>
    <property type="project" value="UniProtKB-UniRule"/>
</dbReference>
<dbReference type="Gene3D" id="1.10.8.10">
    <property type="entry name" value="DNA helicase RuvA subunit, C-terminal domain"/>
    <property type="match status" value="1"/>
</dbReference>
<name>A0A2R6BDX8_9ARCH</name>
<comment type="caution">
    <text evidence="7">The sequence shown here is derived from an EMBL/GenBank/DDBJ whole genome shotgun (WGS) entry which is preliminary data.</text>
</comment>
<sequence length="119" mass="13089">MKLNNSDMRRLMRQMGLGAQEVIDTEEVIIRTHDKVITIISPQVVKLSIQGQTLYQVIGGTEKSSEQKPTAKKEESFAVSDEDVSFVATQANVPLEVARSALAETKGDIAKAIMKLRST</sequence>
<dbReference type="Proteomes" id="UP000241284">
    <property type="component" value="Unassembled WGS sequence"/>
</dbReference>
<dbReference type="InterPro" id="IPR044034">
    <property type="entry name" value="NAC-like_UBA"/>
</dbReference>
<comment type="subunit">
    <text evidence="4">Homodimer. Interacts with the ribosome. Binds ribosomal RNA.</text>
</comment>
<comment type="function">
    <text evidence="4">Contacts the emerging nascent chain on the ribosome.</text>
</comment>
<evidence type="ECO:0000256" key="5">
    <source>
        <dbReference type="NCBIfam" id="TIGR00264"/>
    </source>
</evidence>
<dbReference type="InterPro" id="IPR005231">
    <property type="entry name" value="NAC_arc"/>
</dbReference>
<keyword evidence="1 4" id="KW-0813">Transport</keyword>
<feature type="domain" description="NAC-A/B" evidence="6">
    <location>
        <begin position="2"/>
        <end position="70"/>
    </location>
</feature>
<evidence type="ECO:0000256" key="1">
    <source>
        <dbReference type="ARBA" id="ARBA00022448"/>
    </source>
</evidence>
<dbReference type="EMBL" id="NEXH01000001">
    <property type="protein sequence ID" value="PSN96851.1"/>
    <property type="molecule type" value="Genomic_DNA"/>
</dbReference>
<protein>
    <recommendedName>
        <fullName evidence="4 5">Nascent polypeptide-associated complex protein</fullName>
    </recommendedName>
</protein>
<dbReference type="AlphaFoldDB" id="A0A2R6BDX8"/>
<dbReference type="InterPro" id="IPR002715">
    <property type="entry name" value="Nas_poly-pep-assoc_cplx_dom"/>
</dbReference>
<organism evidence="7 8">
    <name type="scientific">Candidatus Marsarchaeota G2 archaeon ECH_B_2</name>
    <dbReference type="NCBI Taxonomy" id="1978160"/>
    <lineage>
        <taxon>Archaea</taxon>
        <taxon>Candidatus Marsarchaeota</taxon>
        <taxon>Candidatus Marsarchaeota group 2</taxon>
    </lineage>
</organism>
<evidence type="ECO:0000259" key="6">
    <source>
        <dbReference type="PROSITE" id="PS51151"/>
    </source>
</evidence>
<gene>
    <name evidence="4" type="primary">nac</name>
    <name evidence="7" type="ORF">B9Q06_01590</name>
</gene>
<comment type="similarity">
    <text evidence="4">Belongs to the NAC-alpha family.</text>
</comment>
<accession>A0A2R6BDX8</accession>
<dbReference type="Gene3D" id="2.20.70.30">
    <property type="entry name" value="Nascent polypeptide-associated complex domain"/>
    <property type="match status" value="1"/>
</dbReference>
<dbReference type="HAMAP" id="MF_00814">
    <property type="entry name" value="NAC_arch"/>
    <property type="match status" value="1"/>
</dbReference>
<evidence type="ECO:0000313" key="7">
    <source>
        <dbReference type="EMBL" id="PSN96851.1"/>
    </source>
</evidence>
<keyword evidence="2 4" id="KW-0694">RNA-binding</keyword>
<dbReference type="Pfam" id="PF01849">
    <property type="entry name" value="NAC"/>
    <property type="match status" value="1"/>
</dbReference>
<evidence type="ECO:0000256" key="3">
    <source>
        <dbReference type="ARBA" id="ARBA00022927"/>
    </source>
</evidence>
<reference evidence="7 8" key="1">
    <citation type="submission" date="2017-04" db="EMBL/GenBank/DDBJ databases">
        <title>Novel microbial lineages endemic to geothermal iron-oxide mats fill important gaps in the evolutionary history of Archaea.</title>
        <authorList>
            <person name="Jay Z.J."/>
            <person name="Beam J.P."/>
            <person name="Dlakic M."/>
            <person name="Rusch D.B."/>
            <person name="Kozubal M.A."/>
            <person name="Inskeep W.P."/>
        </authorList>
    </citation>
    <scope>NUCLEOTIDE SEQUENCE [LARGE SCALE GENOMIC DNA]</scope>
    <source>
        <strain evidence="7">ECH_B_2</strain>
    </source>
</reference>
<proteinExistence type="inferred from homology"/>
<keyword evidence="3 4" id="KW-0653">Protein transport</keyword>
<dbReference type="PROSITE" id="PS51151">
    <property type="entry name" value="NAC_AB"/>
    <property type="match status" value="1"/>
</dbReference>
<dbReference type="CDD" id="cd14359">
    <property type="entry name" value="UBA_AeNAC"/>
    <property type="match status" value="1"/>
</dbReference>